<evidence type="ECO:0000313" key="1">
    <source>
        <dbReference type="EMBL" id="POD81855.1"/>
    </source>
</evidence>
<proteinExistence type="predicted"/>
<gene>
    <name evidence="1" type="ORF">S101258_03264</name>
</gene>
<name>A0A2S3U258_LACPN</name>
<accession>A0A2S3U258</accession>
<dbReference type="AlphaFoldDB" id="A0A2S3U258"/>
<dbReference type="EMBL" id="NKCZ01000127">
    <property type="protein sequence ID" value="POD81855.1"/>
    <property type="molecule type" value="Genomic_DNA"/>
</dbReference>
<organism evidence="1 2">
    <name type="scientific">Lactiplantibacillus plantarum subsp. plantarum</name>
    <dbReference type="NCBI Taxonomy" id="337330"/>
    <lineage>
        <taxon>Bacteria</taxon>
        <taxon>Bacillati</taxon>
        <taxon>Bacillota</taxon>
        <taxon>Bacilli</taxon>
        <taxon>Lactobacillales</taxon>
        <taxon>Lactobacillaceae</taxon>
        <taxon>Lactiplantibacillus</taxon>
    </lineage>
</organism>
<evidence type="ECO:0000313" key="2">
    <source>
        <dbReference type="Proteomes" id="UP000236990"/>
    </source>
</evidence>
<sequence length="73" mass="8691">MSEKKYKGSSINKYAEACKFAREVAYPNDLDSVLAAVQKVEEQFNMHPRQLESIIQFHCQYHQFQDELLHHEY</sequence>
<protein>
    <submittedName>
        <fullName evidence="1">Uncharacterized protein</fullName>
    </submittedName>
</protein>
<reference evidence="1 2" key="1">
    <citation type="submission" date="2017-06" db="EMBL/GenBank/DDBJ databases">
        <title>Genome sequence of Lactobacillus plantarum subsp. plantarum strain SRCM101258.</title>
        <authorList>
            <person name="Cho S.H."/>
        </authorList>
    </citation>
    <scope>NUCLEOTIDE SEQUENCE [LARGE SCALE GENOMIC DNA]</scope>
    <source>
        <strain evidence="1 2">SRCM101258</strain>
    </source>
</reference>
<dbReference type="Proteomes" id="UP000236990">
    <property type="component" value="Unassembled WGS sequence"/>
</dbReference>
<comment type="caution">
    <text evidence="1">The sequence shown here is derived from an EMBL/GenBank/DDBJ whole genome shotgun (WGS) entry which is preliminary data.</text>
</comment>